<dbReference type="SUPFAM" id="SSF52172">
    <property type="entry name" value="CheY-like"/>
    <property type="match status" value="1"/>
</dbReference>
<accession>A0ABV7JD10</accession>
<evidence type="ECO:0000256" key="5">
    <source>
        <dbReference type="ARBA" id="ARBA00023163"/>
    </source>
</evidence>
<feature type="modified residue" description="4-aspartylphosphate" evidence="6">
    <location>
        <position position="57"/>
    </location>
</feature>
<dbReference type="InterPro" id="IPR000792">
    <property type="entry name" value="Tscrpt_reg_LuxR_C"/>
</dbReference>
<dbReference type="PROSITE" id="PS50110">
    <property type="entry name" value="RESPONSE_REGULATORY"/>
    <property type="match status" value="1"/>
</dbReference>
<dbReference type="InterPro" id="IPR039420">
    <property type="entry name" value="WalR-like"/>
</dbReference>
<keyword evidence="3" id="KW-0805">Transcription regulation</keyword>
<keyword evidence="2" id="KW-0902">Two-component regulatory system</keyword>
<dbReference type="SMART" id="SM00421">
    <property type="entry name" value="HTH_LUXR"/>
    <property type="match status" value="1"/>
</dbReference>
<keyword evidence="5" id="KW-0804">Transcription</keyword>
<proteinExistence type="predicted"/>
<dbReference type="PROSITE" id="PS50043">
    <property type="entry name" value="HTH_LUXR_2"/>
    <property type="match status" value="1"/>
</dbReference>
<evidence type="ECO:0000313" key="10">
    <source>
        <dbReference type="Proteomes" id="UP001595533"/>
    </source>
</evidence>
<keyword evidence="10" id="KW-1185">Reference proteome</keyword>
<dbReference type="Pfam" id="PF00072">
    <property type="entry name" value="Response_reg"/>
    <property type="match status" value="1"/>
</dbReference>
<evidence type="ECO:0000256" key="1">
    <source>
        <dbReference type="ARBA" id="ARBA00022553"/>
    </source>
</evidence>
<organism evidence="9 10">
    <name type="scientific">Marinicella sediminis</name>
    <dbReference type="NCBI Taxonomy" id="1792834"/>
    <lineage>
        <taxon>Bacteria</taxon>
        <taxon>Pseudomonadati</taxon>
        <taxon>Pseudomonadota</taxon>
        <taxon>Gammaproteobacteria</taxon>
        <taxon>Lysobacterales</taxon>
        <taxon>Marinicellaceae</taxon>
        <taxon>Marinicella</taxon>
    </lineage>
</organism>
<dbReference type="PRINTS" id="PR00038">
    <property type="entry name" value="HTHLUXR"/>
</dbReference>
<dbReference type="PANTHER" id="PTHR48111">
    <property type="entry name" value="REGULATOR OF RPOS"/>
    <property type="match status" value="1"/>
</dbReference>
<dbReference type="Gene3D" id="3.40.50.2300">
    <property type="match status" value="1"/>
</dbReference>
<dbReference type="RefSeq" id="WP_077412380.1">
    <property type="nucleotide sequence ID" value="NZ_JBHRTS010000004.1"/>
</dbReference>
<feature type="domain" description="Response regulatory" evidence="8">
    <location>
        <begin position="8"/>
        <end position="122"/>
    </location>
</feature>
<evidence type="ECO:0000256" key="6">
    <source>
        <dbReference type="PROSITE-ProRule" id="PRU00169"/>
    </source>
</evidence>
<dbReference type="Proteomes" id="UP001595533">
    <property type="component" value="Unassembled WGS sequence"/>
</dbReference>
<dbReference type="Gene3D" id="1.10.10.10">
    <property type="entry name" value="Winged helix-like DNA-binding domain superfamily/Winged helix DNA-binding domain"/>
    <property type="match status" value="1"/>
</dbReference>
<dbReference type="InterPro" id="IPR016032">
    <property type="entry name" value="Sig_transdc_resp-reg_C-effctor"/>
</dbReference>
<dbReference type="SUPFAM" id="SSF46894">
    <property type="entry name" value="C-terminal effector domain of the bipartite response regulators"/>
    <property type="match status" value="1"/>
</dbReference>
<protein>
    <submittedName>
        <fullName evidence="9">Response regulator</fullName>
    </submittedName>
</protein>
<name>A0ABV7JD10_9GAMM</name>
<evidence type="ECO:0000256" key="4">
    <source>
        <dbReference type="ARBA" id="ARBA00023125"/>
    </source>
</evidence>
<feature type="domain" description="HTH luxR-type" evidence="7">
    <location>
        <begin position="223"/>
        <end position="288"/>
    </location>
</feature>
<dbReference type="InterPro" id="IPR036388">
    <property type="entry name" value="WH-like_DNA-bd_sf"/>
</dbReference>
<keyword evidence="1 6" id="KW-0597">Phosphoprotein</keyword>
<gene>
    <name evidence="9" type="ORF">ACFODZ_07635</name>
</gene>
<sequence>MTADLNATILVVDDNTDSLGLLNQALSDAGYTVLIAQSGLQALSVIHKTQPDLILLDAIMPEMDGFATCQAIRHLNEEVPVIFMTGLSETEHVVQGLSSGAVDYLVKPLNHTELLARIKVHLSNARMASHTKAALDSTGQHLAALDSKGQLKWTTEKARNYLAEISHQQRTELLEWLLIAETTDFFECQQDDNSLIITYLSRQPDDSHLIKFKSQSLKLAKQTLKNKLKITRRESDVLYWVAQGKTDWEISQILHISERTVNKHLEQIYRKLEVSNRTAASGKAITALQ</sequence>
<comment type="caution">
    <text evidence="9">The sequence shown here is derived from an EMBL/GenBank/DDBJ whole genome shotgun (WGS) entry which is preliminary data.</text>
</comment>
<dbReference type="EMBL" id="JBHRTS010000004">
    <property type="protein sequence ID" value="MFC3194108.1"/>
    <property type="molecule type" value="Genomic_DNA"/>
</dbReference>
<evidence type="ECO:0000256" key="3">
    <source>
        <dbReference type="ARBA" id="ARBA00023015"/>
    </source>
</evidence>
<evidence type="ECO:0000259" key="8">
    <source>
        <dbReference type="PROSITE" id="PS50110"/>
    </source>
</evidence>
<reference evidence="10" key="1">
    <citation type="journal article" date="2019" name="Int. J. Syst. Evol. Microbiol.">
        <title>The Global Catalogue of Microorganisms (GCM) 10K type strain sequencing project: providing services to taxonomists for standard genome sequencing and annotation.</title>
        <authorList>
            <consortium name="The Broad Institute Genomics Platform"/>
            <consortium name="The Broad Institute Genome Sequencing Center for Infectious Disease"/>
            <person name="Wu L."/>
            <person name="Ma J."/>
        </authorList>
    </citation>
    <scope>NUCLEOTIDE SEQUENCE [LARGE SCALE GENOMIC DNA]</scope>
    <source>
        <strain evidence="10">KCTC 42953</strain>
    </source>
</reference>
<evidence type="ECO:0000259" key="7">
    <source>
        <dbReference type="PROSITE" id="PS50043"/>
    </source>
</evidence>
<keyword evidence="4" id="KW-0238">DNA-binding</keyword>
<dbReference type="Pfam" id="PF00196">
    <property type="entry name" value="GerE"/>
    <property type="match status" value="1"/>
</dbReference>
<dbReference type="InterPro" id="IPR001789">
    <property type="entry name" value="Sig_transdc_resp-reg_receiver"/>
</dbReference>
<dbReference type="PANTHER" id="PTHR48111:SF1">
    <property type="entry name" value="TWO-COMPONENT RESPONSE REGULATOR ORR33"/>
    <property type="match status" value="1"/>
</dbReference>
<evidence type="ECO:0000256" key="2">
    <source>
        <dbReference type="ARBA" id="ARBA00023012"/>
    </source>
</evidence>
<dbReference type="InterPro" id="IPR011006">
    <property type="entry name" value="CheY-like_superfamily"/>
</dbReference>
<dbReference type="CDD" id="cd06170">
    <property type="entry name" value="LuxR_C_like"/>
    <property type="match status" value="1"/>
</dbReference>
<evidence type="ECO:0000313" key="9">
    <source>
        <dbReference type="EMBL" id="MFC3194108.1"/>
    </source>
</evidence>
<dbReference type="SMART" id="SM00448">
    <property type="entry name" value="REC"/>
    <property type="match status" value="1"/>
</dbReference>